<feature type="non-terminal residue" evidence="1">
    <location>
        <position position="1"/>
    </location>
</feature>
<proteinExistence type="predicted"/>
<organism evidence="1 2">
    <name type="scientific">Monodon monoceros</name>
    <name type="common">Narwhal</name>
    <name type="synonym">Ceratodon monodon</name>
    <dbReference type="NCBI Taxonomy" id="40151"/>
    <lineage>
        <taxon>Eukaryota</taxon>
        <taxon>Metazoa</taxon>
        <taxon>Chordata</taxon>
        <taxon>Craniata</taxon>
        <taxon>Vertebrata</taxon>
        <taxon>Euteleostomi</taxon>
        <taxon>Mammalia</taxon>
        <taxon>Eutheria</taxon>
        <taxon>Laurasiatheria</taxon>
        <taxon>Artiodactyla</taxon>
        <taxon>Whippomorpha</taxon>
        <taxon>Cetacea</taxon>
        <taxon>Odontoceti</taxon>
        <taxon>Monodontidae</taxon>
        <taxon>Monodon</taxon>
    </lineage>
</organism>
<reference evidence="2" key="1">
    <citation type="journal article" date="2019" name="IScience">
        <title>Narwhal Genome Reveals Long-Term Low Genetic Diversity despite Current Large Abundance Size.</title>
        <authorList>
            <person name="Westbury M.V."/>
            <person name="Petersen B."/>
            <person name="Garde E."/>
            <person name="Heide-Jorgensen M.P."/>
            <person name="Lorenzen E.D."/>
        </authorList>
    </citation>
    <scope>NUCLEOTIDE SEQUENCE [LARGE SCALE GENOMIC DNA]</scope>
</reference>
<feature type="non-terminal residue" evidence="1">
    <location>
        <position position="66"/>
    </location>
</feature>
<comment type="caution">
    <text evidence="1">The sequence shown here is derived from an EMBL/GenBank/DDBJ whole genome shotgun (WGS) entry which is preliminary data.</text>
</comment>
<dbReference type="EMBL" id="RWIC01002228">
    <property type="protein sequence ID" value="TKC33910.1"/>
    <property type="molecule type" value="Genomic_DNA"/>
</dbReference>
<sequence length="66" mass="7241">ASCIFVLLSIGVAELSEERGLEESNDKIMEHLKSAVSMMSAIILKKHGEMMEEMEKLLSISIESGS</sequence>
<protein>
    <submittedName>
        <fullName evidence="1">Uncharacterized protein</fullName>
    </submittedName>
</protein>
<evidence type="ECO:0000313" key="1">
    <source>
        <dbReference type="EMBL" id="TKC33910.1"/>
    </source>
</evidence>
<name>A0A4V5P705_MONMO</name>
<dbReference type="Proteomes" id="UP000308365">
    <property type="component" value="Unassembled WGS sequence"/>
</dbReference>
<dbReference type="AlphaFoldDB" id="A0A4V5P705"/>
<accession>A0A4V5P705</accession>
<evidence type="ECO:0000313" key="2">
    <source>
        <dbReference type="Proteomes" id="UP000308365"/>
    </source>
</evidence>
<gene>
    <name evidence="1" type="ORF">EI555_015419</name>
</gene>